<gene>
    <name evidence="1" type="ORF">K3G42_024169</name>
</gene>
<comment type="caution">
    <text evidence="1">The sequence shown here is derived from an EMBL/GenBank/DDBJ whole genome shotgun (WGS) entry which is preliminary data.</text>
</comment>
<evidence type="ECO:0000313" key="1">
    <source>
        <dbReference type="EMBL" id="KAH7988962.1"/>
    </source>
</evidence>
<proteinExistence type="predicted"/>
<organism evidence="1 2">
    <name type="scientific">Sphaerodactylus townsendi</name>
    <dbReference type="NCBI Taxonomy" id="933632"/>
    <lineage>
        <taxon>Eukaryota</taxon>
        <taxon>Metazoa</taxon>
        <taxon>Chordata</taxon>
        <taxon>Craniata</taxon>
        <taxon>Vertebrata</taxon>
        <taxon>Euteleostomi</taxon>
        <taxon>Lepidosauria</taxon>
        <taxon>Squamata</taxon>
        <taxon>Bifurcata</taxon>
        <taxon>Gekkota</taxon>
        <taxon>Sphaerodactylidae</taxon>
        <taxon>Sphaerodactylus</taxon>
    </lineage>
</organism>
<dbReference type="EMBL" id="CM037623">
    <property type="protein sequence ID" value="KAH7988962.1"/>
    <property type="molecule type" value="Genomic_DNA"/>
</dbReference>
<keyword evidence="2" id="KW-1185">Reference proteome</keyword>
<name>A0ACB8E9W8_9SAUR</name>
<protein>
    <submittedName>
        <fullName evidence="1">Uncharacterized protein</fullName>
    </submittedName>
</protein>
<sequence length="186" mass="20759">MVQSADLDLPYPPPQREANIYMVPQGIKPVLQRTAIEILAWGLRNVKSYQLSSVSSPSLLVECGGQVVQSCVIRNPKKNPNFDVSVLFMEVRLPREDLYCPPIVIKVIDNRPFGRKPVVGQCTIPSLEAFCCDPYTEEAEIAAIQQDDVSITPRDDVLIEIDDKEPLIPIQTTLGYFGFPAFARVL</sequence>
<evidence type="ECO:0000313" key="2">
    <source>
        <dbReference type="Proteomes" id="UP000827872"/>
    </source>
</evidence>
<accession>A0ACB8E9W8</accession>
<dbReference type="Proteomes" id="UP000827872">
    <property type="component" value="Linkage Group LG10"/>
</dbReference>
<reference evidence="1" key="1">
    <citation type="submission" date="2021-08" db="EMBL/GenBank/DDBJ databases">
        <title>The first chromosome-level gecko genome reveals the dynamic sex chromosomes of Neotropical dwarf geckos (Sphaerodactylidae: Sphaerodactylus).</title>
        <authorList>
            <person name="Pinto B.J."/>
            <person name="Keating S.E."/>
            <person name="Gamble T."/>
        </authorList>
    </citation>
    <scope>NUCLEOTIDE SEQUENCE</scope>
    <source>
        <strain evidence="1">TG3544</strain>
    </source>
</reference>